<comment type="caution">
    <text evidence="15">The sequence shown here is derived from an EMBL/GenBank/DDBJ whole genome shotgun (WGS) entry which is preliminary data.</text>
</comment>
<dbReference type="Pfam" id="PF20653">
    <property type="entry name" value="COG6_C"/>
    <property type="match status" value="1"/>
</dbReference>
<dbReference type="PANTHER" id="PTHR21506">
    <property type="entry name" value="COMPONENT OF OLIGOMERIC GOLGI COMPLEX 6"/>
    <property type="match status" value="1"/>
</dbReference>
<keyword evidence="5 10" id="KW-0653">Protein transport</keyword>
<feature type="domain" description="Conserved Oligomeric Golgi complex subunit 6 C-terminal" evidence="14">
    <location>
        <begin position="236"/>
        <end position="696"/>
    </location>
</feature>
<dbReference type="GO" id="GO:0017119">
    <property type="term" value="C:Golgi transport complex"/>
    <property type="evidence" value="ECO:0007669"/>
    <property type="project" value="UniProtKB-UniRule"/>
</dbReference>
<gene>
    <name evidence="15" type="ORF">D9758_005832</name>
</gene>
<feature type="coiled-coil region" evidence="11">
    <location>
        <begin position="144"/>
        <end position="178"/>
    </location>
</feature>
<evidence type="ECO:0000256" key="1">
    <source>
        <dbReference type="ARBA" id="ARBA00004395"/>
    </source>
</evidence>
<evidence type="ECO:0000256" key="9">
    <source>
        <dbReference type="ARBA" id="ARBA00043873"/>
    </source>
</evidence>
<evidence type="ECO:0000259" key="14">
    <source>
        <dbReference type="Pfam" id="PF20653"/>
    </source>
</evidence>
<comment type="function">
    <text evidence="10">Acts as component of the peripheral membrane COG complex that is involved in intra-Golgi protein trafficking. COG is located at the cis-Golgi, and regulates tethering of retrograde intra-Golgi vesicles and possibly a number of other membrane trafficking events.</text>
</comment>
<evidence type="ECO:0000256" key="4">
    <source>
        <dbReference type="ARBA" id="ARBA00022448"/>
    </source>
</evidence>
<keyword evidence="16" id="KW-1185">Reference proteome</keyword>
<keyword evidence="6 10" id="KW-0333">Golgi apparatus</keyword>
<evidence type="ECO:0000313" key="16">
    <source>
        <dbReference type="Proteomes" id="UP000559256"/>
    </source>
</evidence>
<evidence type="ECO:0000313" key="15">
    <source>
        <dbReference type="EMBL" id="KAF5357289.1"/>
    </source>
</evidence>
<feature type="domain" description="Conserved oligomeric complex COG6 N-terminal" evidence="13">
    <location>
        <begin position="96"/>
        <end position="200"/>
    </location>
</feature>
<dbReference type="SMART" id="SM01087">
    <property type="entry name" value="COG6"/>
    <property type="match status" value="1"/>
</dbReference>
<organism evidence="15 16">
    <name type="scientific">Tetrapyrgos nigripes</name>
    <dbReference type="NCBI Taxonomy" id="182062"/>
    <lineage>
        <taxon>Eukaryota</taxon>
        <taxon>Fungi</taxon>
        <taxon>Dikarya</taxon>
        <taxon>Basidiomycota</taxon>
        <taxon>Agaricomycotina</taxon>
        <taxon>Agaricomycetes</taxon>
        <taxon>Agaricomycetidae</taxon>
        <taxon>Agaricales</taxon>
        <taxon>Marasmiineae</taxon>
        <taxon>Marasmiaceae</taxon>
        <taxon>Tetrapyrgos</taxon>
    </lineage>
</organism>
<proteinExistence type="inferred from homology"/>
<reference evidence="15 16" key="1">
    <citation type="journal article" date="2020" name="ISME J.">
        <title>Uncovering the hidden diversity of litter-decomposition mechanisms in mushroom-forming fungi.</title>
        <authorList>
            <person name="Floudas D."/>
            <person name="Bentzer J."/>
            <person name="Ahren D."/>
            <person name="Johansson T."/>
            <person name="Persson P."/>
            <person name="Tunlid A."/>
        </authorList>
    </citation>
    <scope>NUCLEOTIDE SEQUENCE [LARGE SCALE GENOMIC DNA]</scope>
    <source>
        <strain evidence="15 16">CBS 291.85</strain>
    </source>
</reference>
<feature type="region of interest" description="Disordered" evidence="12">
    <location>
        <begin position="62"/>
        <end position="85"/>
    </location>
</feature>
<evidence type="ECO:0000256" key="5">
    <source>
        <dbReference type="ARBA" id="ARBA00022927"/>
    </source>
</evidence>
<dbReference type="GO" id="GO:0006891">
    <property type="term" value="P:intra-Golgi vesicle-mediated transport"/>
    <property type="evidence" value="ECO:0007669"/>
    <property type="project" value="UniProtKB-UniRule"/>
</dbReference>
<evidence type="ECO:0000259" key="13">
    <source>
        <dbReference type="Pfam" id="PF06419"/>
    </source>
</evidence>
<keyword evidence="11" id="KW-0175">Coiled coil</keyword>
<dbReference type="OrthoDB" id="272987at2759"/>
<evidence type="ECO:0000256" key="10">
    <source>
        <dbReference type="RuleBase" id="RU365075"/>
    </source>
</evidence>
<comment type="subunit">
    <text evidence="10">Component of the conserved oligomeric Golgi complex.</text>
</comment>
<dbReference type="InterPro" id="IPR048368">
    <property type="entry name" value="COG6_N"/>
</dbReference>
<dbReference type="GO" id="GO:0015031">
    <property type="term" value="P:protein transport"/>
    <property type="evidence" value="ECO:0007669"/>
    <property type="project" value="UniProtKB-KW"/>
</dbReference>
<comment type="subcellular location">
    <subcellularLocation>
        <location evidence="1 10">Golgi apparatus membrane</location>
        <topology evidence="1 10">Peripheral membrane protein</topology>
    </subcellularLocation>
</comment>
<dbReference type="EMBL" id="JAACJM010000052">
    <property type="protein sequence ID" value="KAF5357289.1"/>
    <property type="molecule type" value="Genomic_DNA"/>
</dbReference>
<keyword evidence="4 10" id="KW-0813">Transport</keyword>
<evidence type="ECO:0000256" key="11">
    <source>
        <dbReference type="SAM" id="Coils"/>
    </source>
</evidence>
<comment type="similarity">
    <text evidence="2 10">Belongs to the COG6 family.</text>
</comment>
<sequence length="719" mass="81366">MSLSQTPSSSSVNERKTSWTFQARNPVSLRLYKVLGTTFDDEATRESLATLSELYAKSVTAKGKETQRIDTEEDGDDETSAKVDGPFFVEGVPGESAARARKNLRRDMEMKLTEGSQHFLKVLSEVDEKLVALQTHVAAMRTSCDEAEKQLQLTDEASKSLLERAGNLREERQEVEVKKSIVSLFLSRFTLNEEETEAMVSRDVPVGKRFFDAMDKTERIREDCRVLMAGEEGPTKAGLDIMTSTSSHLEQSYEKIFRWCSHEFLQIGRDSQLEVSVTMREAVRRLRKRPELLTEALTSLSQTRQNTLQTSFLNALTRGGPSGLPRPIELHAHDPMRYIGDMLAWVHQAIAAEREFLEGLFGLKSDRRMVGSVRAFGEKPSEEEEWIRELMDLAVGRLCVPMKIRVQQTIKSQESSITSYRIVNLLQFYLHTMQNTIGKDAILSKALEELTEMAYKSFYDSIEAQCRGLLRAGLELDDSSVTPPIPILDHAQVLREIMSVYQSSILEDASTSDQIAGFRKIADVMVNPAVEMCIISAEEKKKVRHKWDMEVFVLNCLTYLLSVLEPFDFTSEAQKSIQGILDTRVEQLTDDHYHNIMVDAGLDEVATTCEKHDNSEPLSHIPSTEPSQLQIALGNFSQWLSGPEVVHSTRLSSLSLQRLHNKIHHTALTRMAKAYEMICEQVRRKENRYEAASTLLGSERPFGQVALLWQIFGLREDGL</sequence>
<evidence type="ECO:0000256" key="12">
    <source>
        <dbReference type="SAM" id="MobiDB-lite"/>
    </source>
</evidence>
<dbReference type="GO" id="GO:0000139">
    <property type="term" value="C:Golgi membrane"/>
    <property type="evidence" value="ECO:0007669"/>
    <property type="project" value="UniProtKB-SubCell"/>
</dbReference>
<evidence type="ECO:0000256" key="3">
    <source>
        <dbReference type="ARBA" id="ARBA00020973"/>
    </source>
</evidence>
<dbReference type="PANTHER" id="PTHR21506:SF0">
    <property type="entry name" value="CONSERVED OLIGOMERIC GOLGI COMPLEX SUBUNIT 6"/>
    <property type="match status" value="1"/>
</dbReference>
<accession>A0A8H5G2P8</accession>
<dbReference type="Pfam" id="PF06419">
    <property type="entry name" value="COG6_N"/>
    <property type="match status" value="1"/>
</dbReference>
<dbReference type="AlphaFoldDB" id="A0A8H5G2P8"/>
<evidence type="ECO:0000256" key="7">
    <source>
        <dbReference type="ARBA" id="ARBA00023136"/>
    </source>
</evidence>
<evidence type="ECO:0000256" key="2">
    <source>
        <dbReference type="ARBA" id="ARBA00011023"/>
    </source>
</evidence>
<dbReference type="InterPro" id="IPR048369">
    <property type="entry name" value="COG6_C"/>
</dbReference>
<comment type="function">
    <text evidence="9">Acts as a component of the peripheral membrane COG complex that is involved in intra-Golgi protein trafficking. COG is located at the cis-Golgi, and regulates tethering of retrograde intra-Golgi vesicles and possibly a number of other membrane trafficking events.</text>
</comment>
<dbReference type="Proteomes" id="UP000559256">
    <property type="component" value="Unassembled WGS sequence"/>
</dbReference>
<keyword evidence="7 10" id="KW-0472">Membrane</keyword>
<protein>
    <recommendedName>
        <fullName evidence="3 10">Conserved oligomeric Golgi complex subunit 6</fullName>
        <shortName evidence="10">COG complex subunit 6</shortName>
    </recommendedName>
    <alternativeName>
        <fullName evidence="8 10">Component of oligomeric Golgi complex 6</fullName>
    </alternativeName>
</protein>
<dbReference type="InterPro" id="IPR010490">
    <property type="entry name" value="COG6"/>
</dbReference>
<evidence type="ECO:0000256" key="6">
    <source>
        <dbReference type="ARBA" id="ARBA00023034"/>
    </source>
</evidence>
<name>A0A8H5G2P8_9AGAR</name>
<evidence type="ECO:0000256" key="8">
    <source>
        <dbReference type="ARBA" id="ARBA00031348"/>
    </source>
</evidence>